<organism evidence="3 4">
    <name type="scientific">Camelina sativa</name>
    <name type="common">False flax</name>
    <name type="synonym">Myagrum sativum</name>
    <dbReference type="NCBI Taxonomy" id="90675"/>
    <lineage>
        <taxon>Eukaryota</taxon>
        <taxon>Viridiplantae</taxon>
        <taxon>Streptophyta</taxon>
        <taxon>Embryophyta</taxon>
        <taxon>Tracheophyta</taxon>
        <taxon>Spermatophyta</taxon>
        <taxon>Magnoliopsida</taxon>
        <taxon>eudicotyledons</taxon>
        <taxon>Gunneridae</taxon>
        <taxon>Pentapetalae</taxon>
        <taxon>rosids</taxon>
        <taxon>malvids</taxon>
        <taxon>Brassicales</taxon>
        <taxon>Brassicaceae</taxon>
        <taxon>Camelineae</taxon>
        <taxon>Camelina</taxon>
    </lineage>
</organism>
<dbReference type="PANTHER" id="PTHR33223">
    <property type="entry name" value="CCHC-TYPE DOMAIN-CONTAINING PROTEIN"/>
    <property type="match status" value="1"/>
</dbReference>
<evidence type="ECO:0000259" key="2">
    <source>
        <dbReference type="Pfam" id="PF03732"/>
    </source>
</evidence>
<accession>A0ABM0VD44</accession>
<feature type="domain" description="Retrotransposon gag" evidence="2">
    <location>
        <begin position="150"/>
        <end position="235"/>
    </location>
</feature>
<sequence length="270" mass="30636">MAAIQMLDQVDDSADSLMQSVREVQTKMALLHSTVGDLLTSMSETLNSMAEMKEALLHQPTAPTPSESKVTVNQDLPVAPAPAPPPPTKQSTAPVDNSVKEHPLSRYIKLKKTKIEMPVFEGGPNVNSWLFRSERYFEFGNFTDAEKIRLAYMSVEGQALCWFKLEEREPFLDWNDFKVRVLERFGDPISPMERLLSLKQDESVIRYLGEFEDLSTQCSGLPDSVLEAVFIKGLKKEIQDMLRMFQPKGLSDIIMMARRVENSPFCRVMK</sequence>
<evidence type="ECO:0000313" key="3">
    <source>
        <dbReference type="Proteomes" id="UP000694864"/>
    </source>
</evidence>
<proteinExistence type="predicted"/>
<evidence type="ECO:0000256" key="1">
    <source>
        <dbReference type="SAM" id="MobiDB-lite"/>
    </source>
</evidence>
<dbReference type="Pfam" id="PF03732">
    <property type="entry name" value="Retrotrans_gag"/>
    <property type="match status" value="1"/>
</dbReference>
<name>A0ABM0VD44_CAMSA</name>
<reference evidence="3" key="1">
    <citation type="journal article" date="2014" name="Nat. Commun.">
        <title>The emerging biofuel crop Camelina sativa retains a highly undifferentiated hexaploid genome structure.</title>
        <authorList>
            <person name="Kagale S."/>
            <person name="Koh C."/>
            <person name="Nixon J."/>
            <person name="Bollina V."/>
            <person name="Clarke W.E."/>
            <person name="Tuteja R."/>
            <person name="Spillane C."/>
            <person name="Robinson S.J."/>
            <person name="Links M.G."/>
            <person name="Clarke C."/>
            <person name="Higgins E.E."/>
            <person name="Huebert T."/>
            <person name="Sharpe A.G."/>
            <person name="Parkin I.A."/>
        </authorList>
    </citation>
    <scope>NUCLEOTIDE SEQUENCE [LARGE SCALE GENOMIC DNA]</scope>
    <source>
        <strain evidence="3">cv. DH55</strain>
    </source>
</reference>
<feature type="region of interest" description="Disordered" evidence="1">
    <location>
        <begin position="76"/>
        <end position="98"/>
    </location>
</feature>
<reference evidence="4" key="2">
    <citation type="submission" date="2025-08" db="UniProtKB">
        <authorList>
            <consortium name="RefSeq"/>
        </authorList>
    </citation>
    <scope>IDENTIFICATION</scope>
    <source>
        <tissue evidence="4">Leaf</tissue>
    </source>
</reference>
<gene>
    <name evidence="4" type="primary">LOC104736161</name>
</gene>
<dbReference type="RefSeq" id="XP_010454397.1">
    <property type="nucleotide sequence ID" value="XM_010456095.2"/>
</dbReference>
<keyword evidence="3" id="KW-1185">Reference proteome</keyword>
<dbReference type="Proteomes" id="UP000694864">
    <property type="component" value="Chromosome 13"/>
</dbReference>
<feature type="compositionally biased region" description="Pro residues" evidence="1">
    <location>
        <begin position="79"/>
        <end position="88"/>
    </location>
</feature>
<dbReference type="InterPro" id="IPR005162">
    <property type="entry name" value="Retrotrans_gag_dom"/>
</dbReference>
<dbReference type="GeneID" id="104736161"/>
<protein>
    <submittedName>
        <fullName evidence="4">Uncharacterized protein LOC104736161</fullName>
    </submittedName>
</protein>
<evidence type="ECO:0000313" key="4">
    <source>
        <dbReference type="RefSeq" id="XP_010454397.1"/>
    </source>
</evidence>
<dbReference type="PANTHER" id="PTHR33223:SF6">
    <property type="entry name" value="CCHC-TYPE DOMAIN-CONTAINING PROTEIN"/>
    <property type="match status" value="1"/>
</dbReference>